<proteinExistence type="predicted"/>
<organism evidence="1 2">
    <name type="scientific">Sphingomonas lenta</name>
    <dbReference type="NCBI Taxonomy" id="1141887"/>
    <lineage>
        <taxon>Bacteria</taxon>
        <taxon>Pseudomonadati</taxon>
        <taxon>Pseudomonadota</taxon>
        <taxon>Alphaproteobacteria</taxon>
        <taxon>Sphingomonadales</taxon>
        <taxon>Sphingomonadaceae</taxon>
        <taxon>Sphingomonas</taxon>
    </lineage>
</organism>
<sequence length="79" mass="9338">MASHTLPGFQHRTRLERPLERRLFVLAAIPLPPSSTLRWPPRRPFPYHLAFCVFAEFVDAGDVFYETLAAGWRMRTRRR</sequence>
<dbReference type="Proteomes" id="UP000218151">
    <property type="component" value="Unassembled WGS sequence"/>
</dbReference>
<reference evidence="2" key="1">
    <citation type="submission" date="2017-09" db="EMBL/GenBank/DDBJ databases">
        <authorList>
            <person name="Feng G."/>
            <person name="Zhu H."/>
        </authorList>
    </citation>
    <scope>NUCLEOTIDE SEQUENCE [LARGE SCALE GENOMIC DNA]</scope>
    <source>
        <strain evidence="2">1PNM-20</strain>
    </source>
</reference>
<dbReference type="RefSeq" id="WP_095997983.1">
    <property type="nucleotide sequence ID" value="NZ_NSLI01000003.1"/>
</dbReference>
<evidence type="ECO:0000313" key="1">
    <source>
        <dbReference type="EMBL" id="PAX07740.1"/>
    </source>
</evidence>
<accession>A0A2A2SEW2</accession>
<dbReference type="EMBL" id="NSLI01000003">
    <property type="protein sequence ID" value="PAX07740.1"/>
    <property type="molecule type" value="Genomic_DNA"/>
</dbReference>
<dbReference type="AlphaFoldDB" id="A0A2A2SEW2"/>
<name>A0A2A2SEW2_9SPHN</name>
<keyword evidence="2" id="KW-1185">Reference proteome</keyword>
<comment type="caution">
    <text evidence="1">The sequence shown here is derived from an EMBL/GenBank/DDBJ whole genome shotgun (WGS) entry which is preliminary data.</text>
</comment>
<protein>
    <submittedName>
        <fullName evidence="1">Uncharacterized protein</fullName>
    </submittedName>
</protein>
<evidence type="ECO:0000313" key="2">
    <source>
        <dbReference type="Proteomes" id="UP000218151"/>
    </source>
</evidence>
<gene>
    <name evidence="1" type="ORF">CKY28_08875</name>
</gene>